<proteinExistence type="predicted"/>
<dbReference type="Pfam" id="PF25735">
    <property type="entry name" value="Phage_L5_gp82"/>
    <property type="match status" value="1"/>
</dbReference>
<dbReference type="InterPro" id="IPR058002">
    <property type="entry name" value="Gp82"/>
</dbReference>
<reference evidence="1" key="1">
    <citation type="submission" date="2017-04" db="EMBL/GenBank/DDBJ databases">
        <title>Population genomics of picophytoplankton unveils novel chromosome hypervariability.</title>
        <authorList>
            <consortium name="DOE Joint Genome Institute"/>
            <person name="Blanc-Mathieu R."/>
            <person name="Krasovec M."/>
            <person name="Hebrard M."/>
            <person name="Yau S."/>
            <person name="Desgranges E."/>
            <person name="Martin J."/>
            <person name="Schackwitz W."/>
            <person name="Kuo A."/>
            <person name="Salin G."/>
            <person name="Donnadieu C."/>
            <person name="Desdevises Y."/>
            <person name="Sanchez-Ferandin S."/>
            <person name="Moreau H."/>
            <person name="Rivals E."/>
            <person name="Grigoriev I.V."/>
            <person name="Grimsley N."/>
            <person name="Eyre-Walker A."/>
            <person name="Piganeau G."/>
        </authorList>
    </citation>
    <scope>NUCLEOTIDE SEQUENCE [LARGE SCALE GENOMIC DNA]</scope>
    <source>
        <strain evidence="1">RCC 1115</strain>
    </source>
</reference>
<organism evidence="1">
    <name type="scientific">Ostreococcus tauri</name>
    <name type="common">Marine green alga</name>
    <dbReference type="NCBI Taxonomy" id="70448"/>
    <lineage>
        <taxon>Eukaryota</taxon>
        <taxon>Viridiplantae</taxon>
        <taxon>Chlorophyta</taxon>
        <taxon>Mamiellophyceae</taxon>
        <taxon>Mamiellales</taxon>
        <taxon>Bathycoccaceae</taxon>
        <taxon>Ostreococcus</taxon>
    </lineage>
</organism>
<protein>
    <submittedName>
        <fullName evidence="1">Uncharacterized protein</fullName>
    </submittedName>
</protein>
<gene>
    <name evidence="1" type="ORF">BE221DRAFT_148213</name>
</gene>
<dbReference type="EMBL" id="KZ155803">
    <property type="protein sequence ID" value="OUS44770.1"/>
    <property type="molecule type" value="Genomic_DNA"/>
</dbReference>
<evidence type="ECO:0000313" key="1">
    <source>
        <dbReference type="EMBL" id="OUS44770.1"/>
    </source>
</evidence>
<dbReference type="AlphaFoldDB" id="A0A1Y5I5E0"/>
<dbReference type="Proteomes" id="UP000195557">
    <property type="component" value="Unassembled WGS sequence"/>
</dbReference>
<sequence length="141" mass="15580">MSGFVSKDQRPEPELSQRVKVHRNLNAKGAPVYSIVALSGEHKNKVVGYAPSVELADVELKVSAASHRRVIREGVRNVHSWAVGNYMGSFVEPPSDFVDATEVVYQPFVRPWFCQVSTPAEKIWRLDRACTFGAVLLALGA</sequence>
<accession>A0A1Y5I5E0</accession>
<name>A0A1Y5I5E0_OSTTA</name>